<evidence type="ECO:0008006" key="3">
    <source>
        <dbReference type="Google" id="ProtNLM"/>
    </source>
</evidence>
<dbReference type="Proteomes" id="UP000564677">
    <property type="component" value="Unassembled WGS sequence"/>
</dbReference>
<proteinExistence type="predicted"/>
<keyword evidence="2" id="KW-1185">Reference proteome</keyword>
<protein>
    <recommendedName>
        <fullName evidence="3">Rap1a immunity protein domain-containing protein</fullName>
    </recommendedName>
</protein>
<dbReference type="EMBL" id="JAASQV010000002">
    <property type="protein sequence ID" value="NIJ65591.1"/>
    <property type="molecule type" value="Genomic_DNA"/>
</dbReference>
<gene>
    <name evidence="1" type="ORF">FHR20_002553</name>
</gene>
<comment type="caution">
    <text evidence="1">The sequence shown here is derived from an EMBL/GenBank/DDBJ whole genome shotgun (WGS) entry which is preliminary data.</text>
</comment>
<dbReference type="RefSeq" id="WP_167299961.1">
    <property type="nucleotide sequence ID" value="NZ_CP170557.1"/>
</dbReference>
<accession>A0A7X5ZVZ9</accession>
<organism evidence="1 2">
    <name type="scientific">Sphingomonas leidyi</name>
    <dbReference type="NCBI Taxonomy" id="68569"/>
    <lineage>
        <taxon>Bacteria</taxon>
        <taxon>Pseudomonadati</taxon>
        <taxon>Pseudomonadota</taxon>
        <taxon>Alphaproteobacteria</taxon>
        <taxon>Sphingomonadales</taxon>
        <taxon>Sphingomonadaceae</taxon>
        <taxon>Sphingomonas</taxon>
    </lineage>
</organism>
<evidence type="ECO:0000313" key="1">
    <source>
        <dbReference type="EMBL" id="NIJ65591.1"/>
    </source>
</evidence>
<evidence type="ECO:0000313" key="2">
    <source>
        <dbReference type="Proteomes" id="UP000564677"/>
    </source>
</evidence>
<name>A0A7X5ZVZ9_9SPHN</name>
<dbReference type="AlphaFoldDB" id="A0A7X5ZVZ9"/>
<reference evidence="1 2" key="1">
    <citation type="submission" date="2020-03" db="EMBL/GenBank/DDBJ databases">
        <title>Genomic Encyclopedia of Type Strains, Phase IV (KMG-IV): sequencing the most valuable type-strain genomes for metagenomic binning, comparative biology and taxonomic classification.</title>
        <authorList>
            <person name="Goeker M."/>
        </authorList>
    </citation>
    <scope>NUCLEOTIDE SEQUENCE [LARGE SCALE GENOMIC DNA]</scope>
    <source>
        <strain evidence="1 2">DSM 4733</strain>
    </source>
</reference>
<sequence length="119" mass="13049">MLHPVLFLLLAAGTVPMTVAEFLAKADSLKAKGMLAAFSPDYRLLREEMEQVATGWRAELAAQQASGRRPHSCPPPKGQVKMGGPELLAEFQKIPPARRGISVKTAFYAIMQRRYPCPA</sequence>